<accession>A0A4Q1D197</accession>
<dbReference type="OrthoDB" id="1884322at2"/>
<organism evidence="2 3">
    <name type="scientific">Filimonas effusa</name>
    <dbReference type="NCBI Taxonomy" id="2508721"/>
    <lineage>
        <taxon>Bacteria</taxon>
        <taxon>Pseudomonadati</taxon>
        <taxon>Bacteroidota</taxon>
        <taxon>Chitinophagia</taxon>
        <taxon>Chitinophagales</taxon>
        <taxon>Chitinophagaceae</taxon>
        <taxon>Filimonas</taxon>
    </lineage>
</organism>
<comment type="caution">
    <text evidence="2">The sequence shown here is derived from an EMBL/GenBank/DDBJ whole genome shotgun (WGS) entry which is preliminary data.</text>
</comment>
<name>A0A4Q1D197_9BACT</name>
<reference evidence="2 3" key="1">
    <citation type="submission" date="2019-01" db="EMBL/GenBank/DDBJ databases">
        <title>Filimonas sp. strain TTM-71.</title>
        <authorList>
            <person name="Chen W.-M."/>
        </authorList>
    </citation>
    <scope>NUCLEOTIDE SEQUENCE [LARGE SCALE GENOMIC DNA]</scope>
    <source>
        <strain evidence="2 3">TTM-71</strain>
    </source>
</reference>
<dbReference type="RefSeq" id="WP_129006258.1">
    <property type="nucleotide sequence ID" value="NZ_SDHZ01000005.1"/>
</dbReference>
<dbReference type="InterPro" id="IPR045155">
    <property type="entry name" value="Beta-lactam_cat"/>
</dbReference>
<gene>
    <name evidence="2" type="ORF">ESB13_22900</name>
</gene>
<dbReference type="Proteomes" id="UP000290545">
    <property type="component" value="Unassembled WGS sequence"/>
</dbReference>
<dbReference type="InterPro" id="IPR012338">
    <property type="entry name" value="Beta-lactam/transpept-like"/>
</dbReference>
<protein>
    <recommendedName>
        <fullName evidence="1">Beta-lactamase class A catalytic domain-containing protein</fullName>
    </recommendedName>
</protein>
<feature type="domain" description="Beta-lactamase class A catalytic" evidence="1">
    <location>
        <begin position="72"/>
        <end position="366"/>
    </location>
</feature>
<sequence length="435" mass="50894">MRTALLSLFFLLFCSVVLRAQISSPSWLEKYIRVHASDSLLHLLNNPDSFRYQIIYTQINRDKHNRPVFTHYYFNVSDSVYFNPASMVKLPTALMALEKLNRLAIPGLNKFTPMLTDSAALGQHRYYADASAENGLPSVAQYIKKIFLVSDNDAYNRLNEFVGQQELNEGLWKKGYSGTRITRRFERLSPEQNRRSNPIRFVRGDTVAGAAVRGGGFMSGEDSVIYYQPAAYSSVHFDFGRKYLVGNAHYNSNDSLVHLPMDFTTHNVFTLRDMQRMLQAILFPASVPAGQRFLLSEDDYRFLYRYMSEYPSEARFPRYDTSEYFDSYTKFFFFKSHRQKIPDHIRVFNKTGWSYGFLTDAAYVVDFKNKVEFMLSGTIYVNRDGIINDDKYDYENLGYPFFEEIGKLIYNFELKRQRKKLPDLNRFRINYREAD</sequence>
<dbReference type="Gene3D" id="3.40.710.10">
    <property type="entry name" value="DD-peptidase/beta-lactamase superfamily"/>
    <property type="match status" value="1"/>
</dbReference>
<evidence type="ECO:0000313" key="2">
    <source>
        <dbReference type="EMBL" id="RXK81004.1"/>
    </source>
</evidence>
<dbReference type="Pfam" id="PF13354">
    <property type="entry name" value="Beta-lactamase2"/>
    <property type="match status" value="1"/>
</dbReference>
<dbReference type="EMBL" id="SDHZ01000005">
    <property type="protein sequence ID" value="RXK81004.1"/>
    <property type="molecule type" value="Genomic_DNA"/>
</dbReference>
<keyword evidence="3" id="KW-1185">Reference proteome</keyword>
<proteinExistence type="predicted"/>
<dbReference type="AlphaFoldDB" id="A0A4Q1D197"/>
<dbReference type="GO" id="GO:0008800">
    <property type="term" value="F:beta-lactamase activity"/>
    <property type="evidence" value="ECO:0007669"/>
    <property type="project" value="InterPro"/>
</dbReference>
<evidence type="ECO:0000313" key="3">
    <source>
        <dbReference type="Proteomes" id="UP000290545"/>
    </source>
</evidence>
<evidence type="ECO:0000259" key="1">
    <source>
        <dbReference type="Pfam" id="PF13354"/>
    </source>
</evidence>
<dbReference type="GO" id="GO:0030655">
    <property type="term" value="P:beta-lactam antibiotic catabolic process"/>
    <property type="evidence" value="ECO:0007669"/>
    <property type="project" value="InterPro"/>
</dbReference>
<dbReference type="SUPFAM" id="SSF56601">
    <property type="entry name" value="beta-lactamase/transpeptidase-like"/>
    <property type="match status" value="1"/>
</dbReference>